<organism evidence="2 3">
    <name type="scientific">Kingdonia uniflora</name>
    <dbReference type="NCBI Taxonomy" id="39325"/>
    <lineage>
        <taxon>Eukaryota</taxon>
        <taxon>Viridiplantae</taxon>
        <taxon>Streptophyta</taxon>
        <taxon>Embryophyta</taxon>
        <taxon>Tracheophyta</taxon>
        <taxon>Spermatophyta</taxon>
        <taxon>Magnoliopsida</taxon>
        <taxon>Ranunculales</taxon>
        <taxon>Circaeasteraceae</taxon>
        <taxon>Kingdonia</taxon>
    </lineage>
</organism>
<gene>
    <name evidence="2" type="ORF">GIB67_036681</name>
</gene>
<dbReference type="PANTHER" id="PTHR31973">
    <property type="entry name" value="POLYPROTEIN, PUTATIVE-RELATED"/>
    <property type="match status" value="1"/>
</dbReference>
<sequence>MKRWKKASGAYKPNQAFLAHPFDDDMKYDYNMIPSSPDLNQNILKMENAVNIVEDVESDSLNEVLGFGGDDDTQNLLRIGRRSVGSRPPSKGKQKRQNTSQVWNFFTELPVGDDGIKRCKYNYCQHTYLVKRRALQVVVELNNPCHNLIDYIGGENDKFKDVDGEYLCYMNLLNAITEVVDHKCGKAFCPAGTLALGTPRVMHGTLERDPNNIANLPRKKTLAKKTVSKNKAVRLGSVVGDVNMSQVMGDMTVSQVMGDVTLSQVMGDVTVESGYVGENVIFKKNARATKKYKRKNTETNGQNQPSLMKKKRLRPSELPEEELDHLPLFHVSDDDDNNMAEGLVENEWYDNTCIENEWYDNDMDEDNADEGGHDDDMGGDDANIGGDNDDEGGHDVDMGWDSEDIETQANQWIYSLDAEEGYYSTHSSQDGDGIPNEEDLRRCEVFGDFLNGANTIFEKEEDVFKPQPQTNYESLHVGMEWPTVSEAREYLRKFVILNKFETIQVKNESCRLRYKRAVKKCKWLVYARRSYDGHSMVLKGCHFEHTCTGKVGSENKLANALWITNEIEELVRDVKTLTPKDVQTIIRRKYGVNVSYYSAWNAKTICIARIIGSFDDGYNRLPELTRQVLSSNFGSIATWRQKGLIESVIEVFPHQNHIFCFRHMWKNFKKDFRGSHLERLCWGAAKAFVKTDKQVFLDKLQVDNPEAKRWLDKEPAKYWCRWEEVEVNLEERTCDYNEWYYSEYHMVSSYVKTYSGSVLAISDLSLWDKTVNIKVLPPPLVRGAGRPRKVRRKGDDKGGSQQKRCHKCRHLGHNKKTCKGPPAELRPKGSQPITRVTGGGRPRGNRPRDSFGTRSGFTSELSTQPTVPTPRGRGGRGTNVRGRGNSQTGRSESGITEAGRGKIAVVRGERGNTQAGRSNTAVVRGEEAILKLEEATLHL</sequence>
<dbReference type="OrthoDB" id="785835at2759"/>
<dbReference type="EMBL" id="JACGCM010001948">
    <property type="protein sequence ID" value="KAF6146962.1"/>
    <property type="molecule type" value="Genomic_DNA"/>
</dbReference>
<evidence type="ECO:0000313" key="3">
    <source>
        <dbReference type="Proteomes" id="UP000541444"/>
    </source>
</evidence>
<feature type="compositionally biased region" description="Basic residues" evidence="1">
    <location>
        <begin position="803"/>
        <end position="818"/>
    </location>
</feature>
<reference evidence="2 3" key="1">
    <citation type="journal article" date="2020" name="IScience">
        <title>Genome Sequencing of the Endangered Kingdonia uniflora (Circaeasteraceae, Ranunculales) Reveals Potential Mechanisms of Evolutionary Specialization.</title>
        <authorList>
            <person name="Sun Y."/>
            <person name="Deng T."/>
            <person name="Zhang A."/>
            <person name="Moore M.J."/>
            <person name="Landis J.B."/>
            <person name="Lin N."/>
            <person name="Zhang H."/>
            <person name="Zhang X."/>
            <person name="Huang J."/>
            <person name="Zhang X."/>
            <person name="Sun H."/>
            <person name="Wang H."/>
        </authorList>
    </citation>
    <scope>NUCLEOTIDE SEQUENCE [LARGE SCALE GENOMIC DNA]</scope>
    <source>
        <strain evidence="2">TB1705</strain>
        <tissue evidence="2">Leaf</tissue>
    </source>
</reference>
<evidence type="ECO:0000313" key="2">
    <source>
        <dbReference type="EMBL" id="KAF6146962.1"/>
    </source>
</evidence>
<proteinExistence type="predicted"/>
<feature type="region of interest" description="Disordered" evidence="1">
    <location>
        <begin position="361"/>
        <end position="400"/>
    </location>
</feature>
<accession>A0A7J7LWM8</accession>
<feature type="compositionally biased region" description="Polar residues" evidence="1">
    <location>
        <begin position="852"/>
        <end position="864"/>
    </location>
</feature>
<comment type="caution">
    <text evidence="2">The sequence shown here is derived from an EMBL/GenBank/DDBJ whole genome shotgun (WGS) entry which is preliminary data.</text>
</comment>
<feature type="region of interest" description="Disordered" evidence="1">
    <location>
        <begin position="780"/>
        <end position="899"/>
    </location>
</feature>
<dbReference type="Proteomes" id="UP000541444">
    <property type="component" value="Unassembled WGS sequence"/>
</dbReference>
<evidence type="ECO:0000256" key="1">
    <source>
        <dbReference type="SAM" id="MobiDB-lite"/>
    </source>
</evidence>
<name>A0A7J7LWM8_9MAGN</name>
<evidence type="ECO:0008006" key="4">
    <source>
        <dbReference type="Google" id="ProtNLM"/>
    </source>
</evidence>
<dbReference type="PANTHER" id="PTHR31973:SF187">
    <property type="entry name" value="MUTATOR TRANSPOSASE MUDRA PROTEIN"/>
    <property type="match status" value="1"/>
</dbReference>
<keyword evidence="3" id="KW-1185">Reference proteome</keyword>
<feature type="region of interest" description="Disordered" evidence="1">
    <location>
        <begin position="291"/>
        <end position="319"/>
    </location>
</feature>
<dbReference type="AlphaFoldDB" id="A0A7J7LWM8"/>
<protein>
    <recommendedName>
        <fullName evidence="4">Transposase MuDR plant domain-containing protein</fullName>
    </recommendedName>
</protein>